<feature type="transmembrane region" description="Helical" evidence="5">
    <location>
        <begin position="241"/>
        <end position="259"/>
    </location>
</feature>
<feature type="transmembrane region" description="Helical" evidence="5">
    <location>
        <begin position="29"/>
        <end position="46"/>
    </location>
</feature>
<protein>
    <submittedName>
        <fullName evidence="7">ABC transporter permease</fullName>
    </submittedName>
</protein>
<name>A0A365HAZ7_9ACTN</name>
<gene>
    <name evidence="7" type="ORF">DPM19_04730</name>
</gene>
<dbReference type="OrthoDB" id="9786643at2"/>
<evidence type="ECO:0000256" key="5">
    <source>
        <dbReference type="SAM" id="Phobius"/>
    </source>
</evidence>
<dbReference type="PROSITE" id="PS51012">
    <property type="entry name" value="ABC_TM2"/>
    <property type="match status" value="1"/>
</dbReference>
<feature type="domain" description="ABC transmembrane type-2" evidence="6">
    <location>
        <begin position="27"/>
        <end position="262"/>
    </location>
</feature>
<keyword evidence="4 5" id="KW-0472">Membrane</keyword>
<evidence type="ECO:0000256" key="4">
    <source>
        <dbReference type="ARBA" id="ARBA00023136"/>
    </source>
</evidence>
<feature type="transmembrane region" description="Helical" evidence="5">
    <location>
        <begin position="144"/>
        <end position="167"/>
    </location>
</feature>
<evidence type="ECO:0000259" key="6">
    <source>
        <dbReference type="PROSITE" id="PS51012"/>
    </source>
</evidence>
<dbReference type="InterPro" id="IPR051784">
    <property type="entry name" value="Nod_factor_ABC_transporter"/>
</dbReference>
<accession>A0A365HAZ7</accession>
<evidence type="ECO:0000313" key="8">
    <source>
        <dbReference type="Proteomes" id="UP000251891"/>
    </source>
</evidence>
<dbReference type="InterPro" id="IPR047817">
    <property type="entry name" value="ABC2_TM_bact-type"/>
</dbReference>
<proteinExistence type="predicted"/>
<dbReference type="EMBL" id="QLYX01000002">
    <property type="protein sequence ID" value="RAY16209.1"/>
    <property type="molecule type" value="Genomic_DNA"/>
</dbReference>
<dbReference type="RefSeq" id="WP_111863548.1">
    <property type="nucleotide sequence ID" value="NZ_QLYX01000002.1"/>
</dbReference>
<dbReference type="Pfam" id="PF12698">
    <property type="entry name" value="ABC2_membrane_3"/>
    <property type="match status" value="1"/>
</dbReference>
<organism evidence="7 8">
    <name type="scientific">Actinomadura craniellae</name>
    <dbReference type="NCBI Taxonomy" id="2231787"/>
    <lineage>
        <taxon>Bacteria</taxon>
        <taxon>Bacillati</taxon>
        <taxon>Actinomycetota</taxon>
        <taxon>Actinomycetes</taxon>
        <taxon>Streptosporangiales</taxon>
        <taxon>Thermomonosporaceae</taxon>
        <taxon>Actinomadura</taxon>
    </lineage>
</organism>
<comment type="caution">
    <text evidence="7">The sequence shown here is derived from an EMBL/GenBank/DDBJ whole genome shotgun (WGS) entry which is preliminary data.</text>
</comment>
<evidence type="ECO:0000256" key="2">
    <source>
        <dbReference type="ARBA" id="ARBA00022692"/>
    </source>
</evidence>
<dbReference type="InterPro" id="IPR013525">
    <property type="entry name" value="ABC2_TM"/>
</dbReference>
<dbReference type="AlphaFoldDB" id="A0A365HAZ7"/>
<evidence type="ECO:0000256" key="1">
    <source>
        <dbReference type="ARBA" id="ARBA00004141"/>
    </source>
</evidence>
<keyword evidence="2 5" id="KW-0812">Transmembrane</keyword>
<dbReference type="GO" id="GO:0016020">
    <property type="term" value="C:membrane"/>
    <property type="evidence" value="ECO:0007669"/>
    <property type="project" value="UniProtKB-SubCell"/>
</dbReference>
<comment type="subcellular location">
    <subcellularLocation>
        <location evidence="1">Membrane</location>
        <topology evidence="1">Multi-pass membrane protein</topology>
    </subcellularLocation>
</comment>
<keyword evidence="8" id="KW-1185">Reference proteome</keyword>
<dbReference type="GO" id="GO:0140359">
    <property type="term" value="F:ABC-type transporter activity"/>
    <property type="evidence" value="ECO:0007669"/>
    <property type="project" value="InterPro"/>
</dbReference>
<reference evidence="7 8" key="1">
    <citation type="submission" date="2018-06" db="EMBL/GenBank/DDBJ databases">
        <title>Actinomadura craniellae sp. nov. isolated from marine sponge Craniella sp.</title>
        <authorList>
            <person name="Li L."/>
            <person name="Xu Q.H."/>
            <person name="Lin H.W."/>
            <person name="Lu Y.H."/>
        </authorList>
    </citation>
    <scope>NUCLEOTIDE SEQUENCE [LARGE SCALE GENOMIC DNA]</scope>
    <source>
        <strain evidence="7 8">LHW63021</strain>
    </source>
</reference>
<feature type="transmembrane region" description="Helical" evidence="5">
    <location>
        <begin position="66"/>
        <end position="85"/>
    </location>
</feature>
<dbReference type="PANTHER" id="PTHR43229">
    <property type="entry name" value="NODULATION PROTEIN J"/>
    <property type="match status" value="1"/>
</dbReference>
<dbReference type="Proteomes" id="UP000251891">
    <property type="component" value="Unassembled WGS sequence"/>
</dbReference>
<sequence>MNPNAVAARAGLQRARIELRQSLGSAQDLWSLLFFPIIGLIVMFMLRGNTVPGTGFSLGSQSVPGILGMTVVFNTMLALALSLTMDREDGTLLRAKATPNGMVGYLTGKVLGRAAAAVAGLLIALVPAAFLFEGLALGGVSSWLTLVWVVALGLVALLPIGAIVGSLSDNAQGVGFVSLPLMMLMGVSGVFYPIGTFPEWLQWIAQVFPVYWLGLGLRSAMLPEALAAAEVGGSWRQLETAGVLGLWAVAGCALAPVVLRRMARRESGSAVAARRQRMMRRGM</sequence>
<evidence type="ECO:0000313" key="7">
    <source>
        <dbReference type="EMBL" id="RAY16209.1"/>
    </source>
</evidence>
<evidence type="ECO:0000256" key="3">
    <source>
        <dbReference type="ARBA" id="ARBA00022989"/>
    </source>
</evidence>
<keyword evidence="3 5" id="KW-1133">Transmembrane helix</keyword>
<feature type="transmembrane region" description="Helical" evidence="5">
    <location>
        <begin position="173"/>
        <end position="194"/>
    </location>
</feature>
<dbReference type="PANTHER" id="PTHR43229:SF2">
    <property type="entry name" value="NODULATION PROTEIN J"/>
    <property type="match status" value="1"/>
</dbReference>
<feature type="transmembrane region" description="Helical" evidence="5">
    <location>
        <begin position="110"/>
        <end position="132"/>
    </location>
</feature>